<dbReference type="RefSeq" id="WP_114828388.1">
    <property type="nucleotide sequence ID" value="NZ_QQTO01000037.1"/>
</dbReference>
<dbReference type="CDD" id="cd14958">
    <property type="entry name" value="NHL_PAL_like"/>
    <property type="match status" value="1"/>
</dbReference>
<dbReference type="Proteomes" id="UP000255207">
    <property type="component" value="Unassembled WGS sequence"/>
</dbReference>
<dbReference type="EMBL" id="QQTP01000002">
    <property type="protein sequence ID" value="RDJ28263.1"/>
    <property type="molecule type" value="Genomic_DNA"/>
</dbReference>
<evidence type="ECO:0000256" key="1">
    <source>
        <dbReference type="ARBA" id="ARBA00022729"/>
    </source>
</evidence>
<evidence type="ECO:0000256" key="4">
    <source>
        <dbReference type="PROSITE-ProRule" id="PRU00504"/>
    </source>
</evidence>
<reference evidence="6" key="1">
    <citation type="submission" date="2018-07" db="EMBL/GenBank/DDBJ databases">
        <authorList>
            <person name="Safronova V.I."/>
            <person name="Chirak E.R."/>
            <person name="Sazanova A.L."/>
        </authorList>
    </citation>
    <scope>NUCLEOTIDE SEQUENCE [LARGE SCALE GENOMIC DNA]</scope>
    <source>
        <strain evidence="6">RCAM04685</strain>
    </source>
</reference>
<dbReference type="Gene3D" id="2.120.10.30">
    <property type="entry name" value="TolB, C-terminal domain"/>
    <property type="match status" value="1"/>
</dbReference>
<evidence type="ECO:0000313" key="6">
    <source>
        <dbReference type="Proteomes" id="UP000255207"/>
    </source>
</evidence>
<keyword evidence="3" id="KW-0325">Glycoprotein</keyword>
<name>A0A370LAC3_9HYPH</name>
<accession>A0A370LAC3</accession>
<keyword evidence="6" id="KW-1185">Reference proteome</keyword>
<evidence type="ECO:0000256" key="2">
    <source>
        <dbReference type="ARBA" id="ARBA00022737"/>
    </source>
</evidence>
<keyword evidence="1" id="KW-0732">Signal</keyword>
<dbReference type="AlphaFoldDB" id="A0A370LAC3"/>
<dbReference type="InterPro" id="IPR011042">
    <property type="entry name" value="6-blade_b-propeller_TolB-like"/>
</dbReference>
<organism evidence="5 6">
    <name type="scientific">Bosea caraganae</name>
    <dbReference type="NCBI Taxonomy" id="2763117"/>
    <lineage>
        <taxon>Bacteria</taxon>
        <taxon>Pseudomonadati</taxon>
        <taxon>Pseudomonadota</taxon>
        <taxon>Alphaproteobacteria</taxon>
        <taxon>Hyphomicrobiales</taxon>
        <taxon>Boseaceae</taxon>
        <taxon>Bosea</taxon>
    </lineage>
</organism>
<dbReference type="PANTHER" id="PTHR10680:SF38">
    <property type="entry name" value="BLL1368 PROTEIN"/>
    <property type="match status" value="1"/>
</dbReference>
<feature type="repeat" description="NHL" evidence="4">
    <location>
        <begin position="160"/>
        <end position="199"/>
    </location>
</feature>
<keyword evidence="2" id="KW-0677">Repeat</keyword>
<protein>
    <recommendedName>
        <fullName evidence="7">6-bladed beta-propeller</fullName>
    </recommendedName>
</protein>
<gene>
    <name evidence="5" type="ORF">DWE98_06690</name>
</gene>
<sequence length="321" mass="34915">MSVILGTGEYRFEALDNWGRLPEGWALGEVAAVAVDERDRVYVFNRGAHPMVVFDREGNFLSSWGQDLFKRPHGLHIGPDQSIYCTDEGTHTVCKCSLDGKLQLQIGHPSQPAAPMSGKPFNRCTHTALSPSGEIYVSDGYGNAMVHKYAPDGRYLTSWGGPGCDRGQFNLPHNIACDADGYVYVADRENHRIQIFDGNGKYEGQWNNMHRPSAMLLTAGPCPLCFVGELAPYMAVNHDTPNLGPRISILSKGELVGRLDSVGGPGAGLGQFTSPHGIAMDSHGDLYVGEVTVASWPSLFPGQPLPEKLNSLRKLRRLPAA</sequence>
<evidence type="ECO:0008006" key="7">
    <source>
        <dbReference type="Google" id="ProtNLM"/>
    </source>
</evidence>
<dbReference type="Pfam" id="PF01436">
    <property type="entry name" value="NHL"/>
    <property type="match status" value="1"/>
</dbReference>
<evidence type="ECO:0000313" key="5">
    <source>
        <dbReference type="EMBL" id="RDJ28263.1"/>
    </source>
</evidence>
<dbReference type="OrthoDB" id="9792285at2"/>
<dbReference type="PANTHER" id="PTHR10680">
    <property type="entry name" value="PEPTIDYL-GLYCINE ALPHA-AMIDATING MONOOXYGENASE"/>
    <property type="match status" value="1"/>
</dbReference>
<dbReference type="InterPro" id="IPR001258">
    <property type="entry name" value="NHL_repeat"/>
</dbReference>
<comment type="caution">
    <text evidence="5">The sequence shown here is derived from an EMBL/GenBank/DDBJ whole genome shotgun (WGS) entry which is preliminary data.</text>
</comment>
<proteinExistence type="predicted"/>
<evidence type="ECO:0000256" key="3">
    <source>
        <dbReference type="ARBA" id="ARBA00023180"/>
    </source>
</evidence>
<dbReference type="PROSITE" id="PS51125">
    <property type="entry name" value="NHL"/>
    <property type="match status" value="1"/>
</dbReference>
<dbReference type="SUPFAM" id="SSF101898">
    <property type="entry name" value="NHL repeat"/>
    <property type="match status" value="1"/>
</dbReference>